<dbReference type="InterPro" id="IPR027039">
    <property type="entry name" value="Crtac1"/>
</dbReference>
<dbReference type="Pfam" id="PF02368">
    <property type="entry name" value="Big_2"/>
    <property type="match status" value="1"/>
</dbReference>
<dbReference type="InterPro" id="IPR028994">
    <property type="entry name" value="Integrin_alpha_N"/>
</dbReference>
<dbReference type="InterPro" id="IPR008964">
    <property type="entry name" value="Invasin/intimin_cell_adhesion"/>
</dbReference>
<evidence type="ECO:0000313" key="4">
    <source>
        <dbReference type="Proteomes" id="UP000232721"/>
    </source>
</evidence>
<dbReference type="Proteomes" id="UP000232721">
    <property type="component" value="Chromosome"/>
</dbReference>
<dbReference type="InterPro" id="IPR003343">
    <property type="entry name" value="Big_2"/>
</dbReference>
<dbReference type="SMART" id="SM00635">
    <property type="entry name" value="BID_2"/>
    <property type="match status" value="1"/>
</dbReference>
<dbReference type="EMBL" id="CP019336">
    <property type="protein sequence ID" value="AUC24143.1"/>
    <property type="molecule type" value="Genomic_DNA"/>
</dbReference>
<dbReference type="SUPFAM" id="SSF49373">
    <property type="entry name" value="Invasin/intimin cell-adhesion fragments"/>
    <property type="match status" value="1"/>
</dbReference>
<dbReference type="Gene3D" id="2.130.10.130">
    <property type="entry name" value="Integrin alpha, N-terminal"/>
    <property type="match status" value="2"/>
</dbReference>
<feature type="domain" description="BIG2" evidence="2">
    <location>
        <begin position="739"/>
        <end position="816"/>
    </location>
</feature>
<protein>
    <recommendedName>
        <fullName evidence="2">BIG2 domain-containing protein</fullName>
    </recommendedName>
</protein>
<dbReference type="InterPro" id="IPR013517">
    <property type="entry name" value="FG-GAP"/>
</dbReference>
<proteinExistence type="predicted"/>
<dbReference type="Gene3D" id="2.60.40.1080">
    <property type="match status" value="1"/>
</dbReference>
<dbReference type="Pfam" id="PF07593">
    <property type="entry name" value="UnbV_ASPIC"/>
    <property type="match status" value="1"/>
</dbReference>
<reference evidence="3 4" key="1">
    <citation type="submission" date="2017-02" db="EMBL/GenBank/DDBJ databases">
        <title>Trade-off between light-utilization and light-protection in marine flavobacteria.</title>
        <authorList>
            <person name="Kumagai Y."/>
            <person name="Yoshizawa S."/>
            <person name="Kogure K."/>
            <person name="Iwasaki W."/>
        </authorList>
    </citation>
    <scope>NUCLEOTIDE SEQUENCE [LARGE SCALE GENOMIC DNA]</scope>
    <source>
        <strain evidence="3 4">KCTC 23670</strain>
    </source>
</reference>
<keyword evidence="4" id="KW-1185">Reference proteome</keyword>
<dbReference type="PANTHER" id="PTHR16026:SF0">
    <property type="entry name" value="CARTILAGE ACIDIC PROTEIN 1"/>
    <property type="match status" value="1"/>
</dbReference>
<evidence type="ECO:0000259" key="2">
    <source>
        <dbReference type="SMART" id="SM00635"/>
    </source>
</evidence>
<sequence length="947" mass="105742">MLLVLFVFTFSVTTSCKNNNILSNSIEVSTDNPEILNYKVEGNLTKKIILTINNPSAYASLSVFVNDELLMDDFNIPKKGIQNLTSVIRFPKIGDVKIRFQALDENLTISSLYFEEVSALEIPVFKDISVQAGLDKVSSLKYGGPSIADIDNDGDYDFIANNHNAETSKIYWNNGDGTVTKHNKDLARWFKHDLHGTSLGDYDNDGDLDLVLEEGGGNGAIPTRLNFYLNENNKFIMYTGDVGVEKGGRGRSTRWIDADLDGDLDLLIINESSLKFDKPQHFFYENNGDRTFKYRSVKGLEDVDESRVLVTDFNNDNIDDIIFYGPLTLWKGNGDFTFTDVSALIPDEVRSSKQIMAVTDIDIDNDGDLDLYLAQGMIFEHGKGETPSVDFNPITKELAIKTRGYKGADVFSFTAENKIKLHKYYYLAQGAILGKDYPIFLGENKVSKIVNSGDELEISPEEAKGWADDISKNGFYIGYLGNNEWKATLVRDGNFFWQYRFSLSGVTSVTPDFIPQNRNNADVLLRNDGDIFTDVSKAWNIPKGGNALGVTTGDFNNDSHQDLFVYRWGRVGARISDYMLLNTGNNSFETTTMHGANDVGGPGNGDMGQAFDFDLDGQLDLLNGSENGEWYLYNNQTKSDNKHVTIKVGYSPKSNVDPISAEVIVKTADNEYRKRVGSAGEIFSQSLMNIVHFGLGNESEIKSIKVRWRNGETVAFKNKEANNIYNTDYVNIDSNKNSPVTSISFKTEKIELYKGKNKTLDVSVLPKNKTNSEIIWTSSNTNILTVDKNGNANPIKPGKAIVKASSKDNSISSEIKVTVAPYTAPYVKILNKEKYGNHQIKVSDNLKVTVKYHAGSGNKVISADEGGIRFWLRHFKSKWIPVKDVVLVNKDALKTTSGTANMTFSLKDYIPSNQLQENHFYQLRVTFTSSDGDMYEDEILPLEIVSK</sequence>
<dbReference type="PANTHER" id="PTHR16026">
    <property type="entry name" value="CARTILAGE ACIDIC PROTEIN 1"/>
    <property type="match status" value="1"/>
</dbReference>
<gene>
    <name evidence="3" type="ORF">BTO15_18075</name>
</gene>
<dbReference type="Pfam" id="PF13517">
    <property type="entry name" value="FG-GAP_3"/>
    <property type="match status" value="2"/>
</dbReference>
<accession>A0ABN5FAJ2</accession>
<dbReference type="SUPFAM" id="SSF69318">
    <property type="entry name" value="Integrin alpha N-terminal domain"/>
    <property type="match status" value="2"/>
</dbReference>
<name>A0ABN5FAJ2_9FLAO</name>
<organism evidence="3 4">
    <name type="scientific">Polaribacter sejongensis</name>
    <dbReference type="NCBI Taxonomy" id="985043"/>
    <lineage>
        <taxon>Bacteria</taxon>
        <taxon>Pseudomonadati</taxon>
        <taxon>Bacteroidota</taxon>
        <taxon>Flavobacteriia</taxon>
        <taxon>Flavobacteriales</taxon>
        <taxon>Flavobacteriaceae</taxon>
    </lineage>
</organism>
<evidence type="ECO:0000313" key="3">
    <source>
        <dbReference type="EMBL" id="AUC24143.1"/>
    </source>
</evidence>
<dbReference type="InterPro" id="IPR011519">
    <property type="entry name" value="UnbV_ASPIC"/>
</dbReference>
<keyword evidence="1" id="KW-0732">Signal</keyword>
<evidence type="ECO:0000256" key="1">
    <source>
        <dbReference type="ARBA" id="ARBA00022729"/>
    </source>
</evidence>